<gene>
    <name evidence="3" type="ORF">AAE3_LOCUS9492</name>
</gene>
<dbReference type="Pfam" id="PF24883">
    <property type="entry name" value="NPHP3_N"/>
    <property type="match status" value="1"/>
</dbReference>
<evidence type="ECO:0000313" key="3">
    <source>
        <dbReference type="EMBL" id="CAA7267257.1"/>
    </source>
</evidence>
<evidence type="ECO:0000259" key="2">
    <source>
        <dbReference type="Pfam" id="PF24883"/>
    </source>
</evidence>
<dbReference type="InterPro" id="IPR056884">
    <property type="entry name" value="NPHP3-like_N"/>
</dbReference>
<keyword evidence="4" id="KW-1185">Reference proteome</keyword>
<dbReference type="Proteomes" id="UP000467700">
    <property type="component" value="Unassembled WGS sequence"/>
</dbReference>
<dbReference type="InterPro" id="IPR027417">
    <property type="entry name" value="P-loop_NTPase"/>
</dbReference>
<dbReference type="SUPFAM" id="SSF52540">
    <property type="entry name" value="P-loop containing nucleoside triphosphate hydrolases"/>
    <property type="match status" value="1"/>
</dbReference>
<accession>A0A8S0WP81</accession>
<keyword evidence="1" id="KW-0677">Repeat</keyword>
<sequence>MVDIFSNTRNTQIHGANIITNVTNYATGSPKGLDLLRAHIAPAALFDARESVASPRCHPNTRKAIIKNIMDWISGGGNHGAGMFWMYGAAGSGKTALGQSIAGLCHQERRLIASFFFSGLSVEEVTDPSSYQP</sequence>
<dbReference type="OrthoDB" id="2928561at2759"/>
<name>A0A8S0WP81_CYCAE</name>
<proteinExistence type="predicted"/>
<organism evidence="3 4">
    <name type="scientific">Cyclocybe aegerita</name>
    <name type="common">Black poplar mushroom</name>
    <name type="synonym">Agrocybe aegerita</name>
    <dbReference type="NCBI Taxonomy" id="1973307"/>
    <lineage>
        <taxon>Eukaryota</taxon>
        <taxon>Fungi</taxon>
        <taxon>Dikarya</taxon>
        <taxon>Basidiomycota</taxon>
        <taxon>Agaricomycotina</taxon>
        <taxon>Agaricomycetes</taxon>
        <taxon>Agaricomycetidae</taxon>
        <taxon>Agaricales</taxon>
        <taxon>Agaricineae</taxon>
        <taxon>Bolbitiaceae</taxon>
        <taxon>Cyclocybe</taxon>
    </lineage>
</organism>
<dbReference type="EMBL" id="CACVBS010000058">
    <property type="protein sequence ID" value="CAA7267257.1"/>
    <property type="molecule type" value="Genomic_DNA"/>
</dbReference>
<comment type="caution">
    <text evidence="3">The sequence shown here is derived from an EMBL/GenBank/DDBJ whole genome shotgun (WGS) entry which is preliminary data.</text>
</comment>
<protein>
    <recommendedName>
        <fullName evidence="2">Nephrocystin 3-like N-terminal domain-containing protein</fullName>
    </recommendedName>
</protein>
<feature type="domain" description="Nephrocystin 3-like N-terminal" evidence="2">
    <location>
        <begin position="69"/>
        <end position="118"/>
    </location>
</feature>
<dbReference type="AlphaFoldDB" id="A0A8S0WP81"/>
<reference evidence="3 4" key="1">
    <citation type="submission" date="2020-01" db="EMBL/GenBank/DDBJ databases">
        <authorList>
            <person name="Gupta K D."/>
        </authorList>
    </citation>
    <scope>NUCLEOTIDE SEQUENCE [LARGE SCALE GENOMIC DNA]</scope>
</reference>
<evidence type="ECO:0000313" key="4">
    <source>
        <dbReference type="Proteomes" id="UP000467700"/>
    </source>
</evidence>
<evidence type="ECO:0000256" key="1">
    <source>
        <dbReference type="ARBA" id="ARBA00022737"/>
    </source>
</evidence>